<organism evidence="1 2">
    <name type="scientific">Rhizophagus irregularis</name>
    <dbReference type="NCBI Taxonomy" id="588596"/>
    <lineage>
        <taxon>Eukaryota</taxon>
        <taxon>Fungi</taxon>
        <taxon>Fungi incertae sedis</taxon>
        <taxon>Mucoromycota</taxon>
        <taxon>Glomeromycotina</taxon>
        <taxon>Glomeromycetes</taxon>
        <taxon>Glomerales</taxon>
        <taxon>Glomeraceae</taxon>
        <taxon>Rhizophagus</taxon>
    </lineage>
</organism>
<accession>A0A2I1HVY4</accession>
<dbReference type="VEuPathDB" id="FungiDB:RhiirA1_455859"/>
<keyword evidence="2" id="KW-1185">Reference proteome</keyword>
<proteinExistence type="predicted"/>
<dbReference type="AlphaFoldDB" id="A0A2I1HVY4"/>
<dbReference type="EMBL" id="LLXI01008836">
    <property type="protein sequence ID" value="PKY63051.1"/>
    <property type="molecule type" value="Genomic_DNA"/>
</dbReference>
<comment type="caution">
    <text evidence="1">The sequence shown here is derived from an EMBL/GenBank/DDBJ whole genome shotgun (WGS) entry which is preliminary data.</text>
</comment>
<dbReference type="Proteomes" id="UP000234323">
    <property type="component" value="Unassembled WGS sequence"/>
</dbReference>
<protein>
    <submittedName>
        <fullName evidence="1">Uncharacterized protein</fullName>
    </submittedName>
</protein>
<reference evidence="1 2" key="1">
    <citation type="submission" date="2015-10" db="EMBL/GenBank/DDBJ databases">
        <title>Genome analyses suggest a sexual origin of heterokaryosis in a supposedly ancient asexual fungus.</title>
        <authorList>
            <person name="Ropars J."/>
            <person name="Sedzielewska K."/>
            <person name="Noel J."/>
            <person name="Charron P."/>
            <person name="Farinelli L."/>
            <person name="Marton T."/>
            <person name="Kruger M."/>
            <person name="Pelin A."/>
            <person name="Brachmann A."/>
            <person name="Corradi N."/>
        </authorList>
    </citation>
    <scope>NUCLEOTIDE SEQUENCE [LARGE SCALE GENOMIC DNA]</scope>
    <source>
        <strain evidence="1 2">A4</strain>
    </source>
</reference>
<sequence>MSFLPILNQLITFGIGFIPMTLSDYLKSLNFNDKVVRIIIGDLYNFTYNEIMNNIWKPQCKLQVALEKGLSITKKKKINSRSNFSTNSSFIFTNNTNFSSVDYIEKNLDSLCYNIYFGGDILGFMLHVNYVSFINLFINFSVL</sequence>
<gene>
    <name evidence="1" type="ORF">RhiirA4_490810</name>
</gene>
<evidence type="ECO:0000313" key="1">
    <source>
        <dbReference type="EMBL" id="PKY63051.1"/>
    </source>
</evidence>
<name>A0A2I1HVY4_9GLOM</name>
<evidence type="ECO:0000313" key="2">
    <source>
        <dbReference type="Proteomes" id="UP000234323"/>
    </source>
</evidence>